<organism evidence="1">
    <name type="scientific">marine sediment metagenome</name>
    <dbReference type="NCBI Taxonomy" id="412755"/>
    <lineage>
        <taxon>unclassified sequences</taxon>
        <taxon>metagenomes</taxon>
        <taxon>ecological metagenomes</taxon>
    </lineage>
</organism>
<dbReference type="AlphaFoldDB" id="A0A0F9HZ76"/>
<evidence type="ECO:0000313" key="1">
    <source>
        <dbReference type="EMBL" id="KKM20761.1"/>
    </source>
</evidence>
<reference evidence="1" key="1">
    <citation type="journal article" date="2015" name="Nature">
        <title>Complex archaea that bridge the gap between prokaryotes and eukaryotes.</title>
        <authorList>
            <person name="Spang A."/>
            <person name="Saw J.H."/>
            <person name="Jorgensen S.L."/>
            <person name="Zaremba-Niedzwiedzka K."/>
            <person name="Martijn J."/>
            <person name="Lind A.E."/>
            <person name="van Eijk R."/>
            <person name="Schleper C."/>
            <person name="Guy L."/>
            <person name="Ettema T.J."/>
        </authorList>
    </citation>
    <scope>NUCLEOTIDE SEQUENCE</scope>
</reference>
<name>A0A0F9HZ76_9ZZZZ</name>
<gene>
    <name evidence="1" type="ORF">LCGC14_1642340</name>
</gene>
<dbReference type="EMBL" id="LAZR01013702">
    <property type="protein sequence ID" value="KKM20761.1"/>
    <property type="molecule type" value="Genomic_DNA"/>
</dbReference>
<protein>
    <submittedName>
        <fullName evidence="1">Uncharacterized protein</fullName>
    </submittedName>
</protein>
<sequence length="72" mass="8162">MYEIKTAENKYCILGFDKSDITKDGIAIILLKNGIKKVQVPVGLVLSIGLYLFPDNPVYYDKIKDKIEVIIE</sequence>
<proteinExistence type="predicted"/>
<comment type="caution">
    <text evidence="1">The sequence shown here is derived from an EMBL/GenBank/DDBJ whole genome shotgun (WGS) entry which is preliminary data.</text>
</comment>
<accession>A0A0F9HZ76</accession>